<feature type="domain" description="CobB/CobQ-like glutamine amidotransferase" evidence="10">
    <location>
        <begin position="252"/>
        <end position="434"/>
    </location>
</feature>
<dbReference type="InterPro" id="IPR004484">
    <property type="entry name" value="CbiA/CobB_synth"/>
</dbReference>
<keyword evidence="8" id="KW-0315">Glutamine amidotransferase</keyword>
<gene>
    <name evidence="11" type="ORF">O6P32_01300</name>
</gene>
<name>A0ABT4PE66_9BACT</name>
<comment type="pathway">
    <text evidence="2">Cofactor biosynthesis; adenosylcobalamin biosynthesis.</text>
</comment>
<dbReference type="RefSeq" id="WP_269876387.1">
    <property type="nucleotide sequence ID" value="NZ_JAPZVM010000001.1"/>
</dbReference>
<dbReference type="CDD" id="cd05388">
    <property type="entry name" value="CobB_N"/>
    <property type="match status" value="1"/>
</dbReference>
<feature type="domain" description="CobQ/CobB/MinD/ParA nucleotide binding" evidence="9">
    <location>
        <begin position="6"/>
        <end position="189"/>
    </location>
</feature>
<evidence type="ECO:0000256" key="4">
    <source>
        <dbReference type="ARBA" id="ARBA00022598"/>
    </source>
</evidence>
<evidence type="ECO:0000256" key="6">
    <source>
        <dbReference type="ARBA" id="ARBA00022840"/>
    </source>
</evidence>
<evidence type="ECO:0000259" key="10">
    <source>
        <dbReference type="Pfam" id="PF07685"/>
    </source>
</evidence>
<comment type="caution">
    <text evidence="11">The sequence shown here is derived from an EMBL/GenBank/DDBJ whole genome shotgun (WGS) entry which is preliminary data.</text>
</comment>
<evidence type="ECO:0000259" key="9">
    <source>
        <dbReference type="Pfam" id="PF01656"/>
    </source>
</evidence>
<proteinExistence type="predicted"/>
<dbReference type="PANTHER" id="PTHR43873">
    <property type="entry name" value="COBYRINATE A,C-DIAMIDE SYNTHASE"/>
    <property type="match status" value="1"/>
</dbReference>
<dbReference type="SUPFAM" id="SSF52540">
    <property type="entry name" value="P-loop containing nucleoside triphosphate hydrolases"/>
    <property type="match status" value="1"/>
</dbReference>
<dbReference type="PROSITE" id="PS51274">
    <property type="entry name" value="GATASE_COBBQ"/>
    <property type="match status" value="1"/>
</dbReference>
<dbReference type="InterPro" id="IPR027417">
    <property type="entry name" value="P-loop_NTPase"/>
</dbReference>
<dbReference type="Gene3D" id="3.40.50.880">
    <property type="match status" value="1"/>
</dbReference>
<dbReference type="Pfam" id="PF01656">
    <property type="entry name" value="CbiA"/>
    <property type="match status" value="1"/>
</dbReference>
<evidence type="ECO:0000256" key="7">
    <source>
        <dbReference type="ARBA" id="ARBA00022842"/>
    </source>
</evidence>
<dbReference type="InterPro" id="IPR011698">
    <property type="entry name" value="GATase_3"/>
</dbReference>
<evidence type="ECO:0000256" key="2">
    <source>
        <dbReference type="ARBA" id="ARBA00004953"/>
    </source>
</evidence>
<keyword evidence="7" id="KW-0460">Magnesium</keyword>
<evidence type="ECO:0000256" key="3">
    <source>
        <dbReference type="ARBA" id="ARBA00022573"/>
    </source>
</evidence>
<dbReference type="Proteomes" id="UP001141933">
    <property type="component" value="Unassembled WGS sequence"/>
</dbReference>
<protein>
    <submittedName>
        <fullName evidence="11">Cobyrinate a,c-diamide synthase</fullName>
    </submittedName>
</protein>
<evidence type="ECO:0000256" key="1">
    <source>
        <dbReference type="ARBA" id="ARBA00001946"/>
    </source>
</evidence>
<dbReference type="InterPro" id="IPR029062">
    <property type="entry name" value="Class_I_gatase-like"/>
</dbReference>
<dbReference type="EMBL" id="JAPZVM010000001">
    <property type="protein sequence ID" value="MCZ8371346.1"/>
    <property type="molecule type" value="Genomic_DNA"/>
</dbReference>
<keyword evidence="4" id="KW-0436">Ligase</keyword>
<evidence type="ECO:0000256" key="8">
    <source>
        <dbReference type="ARBA" id="ARBA00022962"/>
    </source>
</evidence>
<keyword evidence="6" id="KW-0067">ATP-binding</keyword>
<evidence type="ECO:0000313" key="11">
    <source>
        <dbReference type="EMBL" id="MCZ8371346.1"/>
    </source>
</evidence>
<accession>A0ABT4PE66</accession>
<keyword evidence="5" id="KW-0547">Nucleotide-binding</keyword>
<keyword evidence="3" id="KW-0169">Cobalamin biosynthesis</keyword>
<comment type="cofactor">
    <cofactor evidence="1">
        <name>Mg(2+)</name>
        <dbReference type="ChEBI" id="CHEBI:18420"/>
    </cofactor>
</comment>
<reference evidence="11" key="1">
    <citation type="submission" date="2022-12" db="EMBL/GenBank/DDBJ databases">
        <title>Phocaeicola acetigenes sp. nov., isolated feces from a healthy human.</title>
        <authorList>
            <person name="Do H."/>
            <person name="Ha Y.B."/>
            <person name="Kim J.-S."/>
            <person name="Suh M.K."/>
            <person name="Kim H.S."/>
            <person name="Lee J.-S."/>
        </authorList>
    </citation>
    <scope>NUCLEOTIDE SEQUENCE</scope>
    <source>
        <strain evidence="11">KGMB11183</strain>
    </source>
</reference>
<dbReference type="NCBIfam" id="NF002204">
    <property type="entry name" value="PRK01077.1"/>
    <property type="match status" value="1"/>
</dbReference>
<dbReference type="InterPro" id="IPR002586">
    <property type="entry name" value="CobQ/CobB/MinD/ParA_Nub-bd_dom"/>
</dbReference>
<dbReference type="PANTHER" id="PTHR43873:SF1">
    <property type="entry name" value="COBYRINATE A,C-DIAMIDE SYNTHASE"/>
    <property type="match status" value="1"/>
</dbReference>
<evidence type="ECO:0000313" key="12">
    <source>
        <dbReference type="Proteomes" id="UP001141933"/>
    </source>
</evidence>
<dbReference type="NCBIfam" id="TIGR00379">
    <property type="entry name" value="cobB"/>
    <property type="match status" value="1"/>
</dbReference>
<sequence length="442" mass="49790">MKPQFMIAAPVSGSGKTTFTLGLLHALHKRGVKVQPFKCGADYIDTQYHTIVSERESVNLDLGLASRTHIQYIYNKYGEHADVCITEGVMGLYDGYRRMQGSCAEIAKILNIPVILIVNARATAYSVAPLLYGFRHFNPSVRIAGVVFNQTVSPAHFAMLKEACSDAGIECLGHLPSIEDINLPSRHQSITSVEKQSIVSVSSRVAEQIEKHVDIDKMLNLCTRIFPCRYTLPYTSEIGIEAMHYSQGKRMQIAIARDPAFCFLYRENIDRLAELGKITYFSPVYGSDLPKADLVYLPGGYPEFFARQLHRRKRLMLQLRDYAEKGGKLLAECGGMVLLSRSLTVRKGGTAYAMADVLPFECTSADSRLTTGYRRMNYRNMEWKGHEFHYSTVLNPDALPTEAPLYTPAGTEVGTPIYRYKNVIAGFTHWYWGETDVMKFWE</sequence>
<keyword evidence="12" id="KW-1185">Reference proteome</keyword>
<organism evidence="11 12">
    <name type="scientific">Phocaeicola acetigenes</name>
    <dbReference type="NCBI Taxonomy" id="3016083"/>
    <lineage>
        <taxon>Bacteria</taxon>
        <taxon>Pseudomonadati</taxon>
        <taxon>Bacteroidota</taxon>
        <taxon>Bacteroidia</taxon>
        <taxon>Bacteroidales</taxon>
        <taxon>Bacteroidaceae</taxon>
        <taxon>Phocaeicola</taxon>
    </lineage>
</organism>
<dbReference type="Pfam" id="PF07685">
    <property type="entry name" value="GATase_3"/>
    <property type="match status" value="1"/>
</dbReference>
<evidence type="ECO:0000256" key="5">
    <source>
        <dbReference type="ARBA" id="ARBA00022741"/>
    </source>
</evidence>
<dbReference type="SUPFAM" id="SSF52317">
    <property type="entry name" value="Class I glutamine amidotransferase-like"/>
    <property type="match status" value="1"/>
</dbReference>
<dbReference type="Gene3D" id="3.40.50.300">
    <property type="entry name" value="P-loop containing nucleotide triphosphate hydrolases"/>
    <property type="match status" value="1"/>
</dbReference>